<gene>
    <name evidence="4" type="ORF">GKO32_36035</name>
</gene>
<sequence length="258" mass="26670">MTTASQMKNRYALITGGSSGIGAAIADELAGYGANLVLVARNAEQLEETAAGLRERHGVTVLSVPFNLAEEGAPSRLVEVVQKAGVEVEMLVNNAGMSSLATVADSDPATLRRLVDLNVGALTELTALMVAKMVQRGHGSVINIASTGAYTPAPHVAAYAASKAYVLSFTQAVWAETKASGVRVVAVSPGPTETPMNSRPGRGKRQPAQVARTALTALAGTKPAVVDGGGNKTTAFVIRMLPPRLMATVALRAMARSH</sequence>
<dbReference type="Proteomes" id="UP000440096">
    <property type="component" value="Unassembled WGS sequence"/>
</dbReference>
<keyword evidence="2" id="KW-0560">Oxidoreductase</keyword>
<evidence type="ECO:0000256" key="1">
    <source>
        <dbReference type="ARBA" id="ARBA00006484"/>
    </source>
</evidence>
<organism evidence="4 5">
    <name type="scientific">Amycolatopsis pithecellobii</name>
    <dbReference type="NCBI Taxonomy" id="664692"/>
    <lineage>
        <taxon>Bacteria</taxon>
        <taxon>Bacillati</taxon>
        <taxon>Actinomycetota</taxon>
        <taxon>Actinomycetes</taxon>
        <taxon>Pseudonocardiales</taxon>
        <taxon>Pseudonocardiaceae</taxon>
        <taxon>Amycolatopsis</taxon>
    </lineage>
</organism>
<dbReference type="RefSeq" id="WP_154761398.1">
    <property type="nucleotide sequence ID" value="NZ_WMBA01000100.1"/>
</dbReference>
<dbReference type="SUPFAM" id="SSF51735">
    <property type="entry name" value="NAD(P)-binding Rossmann-fold domains"/>
    <property type="match status" value="1"/>
</dbReference>
<proteinExistence type="inferred from homology"/>
<dbReference type="PIRSF" id="PIRSF000126">
    <property type="entry name" value="11-beta-HSD1"/>
    <property type="match status" value="1"/>
</dbReference>
<comment type="caution">
    <text evidence="4">The sequence shown here is derived from an EMBL/GenBank/DDBJ whole genome shotgun (WGS) entry which is preliminary data.</text>
</comment>
<evidence type="ECO:0000256" key="3">
    <source>
        <dbReference type="RuleBase" id="RU000363"/>
    </source>
</evidence>
<dbReference type="PRINTS" id="PR00080">
    <property type="entry name" value="SDRFAMILY"/>
</dbReference>
<dbReference type="AlphaFoldDB" id="A0A6N7ZC46"/>
<dbReference type="PANTHER" id="PTHR44196:SF2">
    <property type="entry name" value="SHORT-CHAIN DEHYDROGENASE-RELATED"/>
    <property type="match status" value="1"/>
</dbReference>
<reference evidence="4 5" key="1">
    <citation type="submission" date="2019-11" db="EMBL/GenBank/DDBJ databases">
        <title>Draft genome of Amycolatopsis RM579.</title>
        <authorList>
            <person name="Duangmal K."/>
            <person name="Mingma R."/>
        </authorList>
    </citation>
    <scope>NUCLEOTIDE SEQUENCE [LARGE SCALE GENOMIC DNA]</scope>
    <source>
        <strain evidence="4 5">RM579</strain>
    </source>
</reference>
<dbReference type="Gene3D" id="3.40.50.720">
    <property type="entry name" value="NAD(P)-binding Rossmann-like Domain"/>
    <property type="match status" value="1"/>
</dbReference>
<keyword evidence="5" id="KW-1185">Reference proteome</keyword>
<comment type="similarity">
    <text evidence="1 3">Belongs to the short-chain dehydrogenases/reductases (SDR) family.</text>
</comment>
<dbReference type="PRINTS" id="PR00081">
    <property type="entry name" value="GDHRDH"/>
</dbReference>
<evidence type="ECO:0000256" key="2">
    <source>
        <dbReference type="ARBA" id="ARBA00023002"/>
    </source>
</evidence>
<dbReference type="GO" id="GO:0016491">
    <property type="term" value="F:oxidoreductase activity"/>
    <property type="evidence" value="ECO:0007669"/>
    <property type="project" value="UniProtKB-KW"/>
</dbReference>
<evidence type="ECO:0000313" key="5">
    <source>
        <dbReference type="Proteomes" id="UP000440096"/>
    </source>
</evidence>
<dbReference type="InterPro" id="IPR036291">
    <property type="entry name" value="NAD(P)-bd_dom_sf"/>
</dbReference>
<evidence type="ECO:0000313" key="4">
    <source>
        <dbReference type="EMBL" id="MTD59354.1"/>
    </source>
</evidence>
<dbReference type="OrthoDB" id="9810734at2"/>
<accession>A0A6N7ZC46</accession>
<dbReference type="Pfam" id="PF00106">
    <property type="entry name" value="adh_short"/>
    <property type="match status" value="1"/>
</dbReference>
<dbReference type="InterPro" id="IPR002347">
    <property type="entry name" value="SDR_fam"/>
</dbReference>
<protein>
    <submittedName>
        <fullName evidence="4">SDR family NAD(P)-dependent oxidoreductase</fullName>
    </submittedName>
</protein>
<name>A0A6N7ZC46_9PSEU</name>
<dbReference type="GO" id="GO:0016020">
    <property type="term" value="C:membrane"/>
    <property type="evidence" value="ECO:0007669"/>
    <property type="project" value="TreeGrafter"/>
</dbReference>
<dbReference type="CDD" id="cd05233">
    <property type="entry name" value="SDR_c"/>
    <property type="match status" value="1"/>
</dbReference>
<dbReference type="PANTHER" id="PTHR44196">
    <property type="entry name" value="DEHYDROGENASE/REDUCTASE SDR FAMILY MEMBER 7B"/>
    <property type="match status" value="1"/>
</dbReference>
<dbReference type="EMBL" id="WMBA01000100">
    <property type="protein sequence ID" value="MTD59354.1"/>
    <property type="molecule type" value="Genomic_DNA"/>
</dbReference>